<sequence>MASYFEVVWRECTDRPLSKRHNLEFDIADVQQIQQQQQALEDGLSKSLTLLNTIPGTEAATQQIRVELETLRANALAIRRPVDQMWDLVPVLMRPTSGAAAEKVFGTPELLEEILTFLPTRMKLDCMGVQRRWYEAVMGSVRLKRMLGLELYTDDFYHSPFDHHLHSERGWDPDYPFMCSWDPWANYSLFGDWGCPALDHAGCSGGPELRDEIENVQLRGTFHSGSKKKTFGSRVGDMRISHPPIPSVHVSVCCHDGWENCCDHPHNETMETEAPSPEGFTVRSLYDAVQDLMEVHAACRCTFRPDSSAATRIGVSAVFHMREDDPLLEERRKRKAKLDLELAEEEREREERRMQATLEFESAIQQEGENSGEPGWTSTVSDSYATSSHGSDSDYDENSMNETQLDDELEQIADADDADDGDDAESWGGEIAHTETDVSSQDQGEGW</sequence>
<proteinExistence type="predicted"/>
<evidence type="ECO:0008006" key="5">
    <source>
        <dbReference type="Google" id="ProtNLM"/>
    </source>
</evidence>
<reference evidence="3 4" key="1">
    <citation type="submission" date="2021-01" db="EMBL/GenBank/DDBJ databases">
        <title>Cercospora kikuchii MAFF 305040 whole genome shotgun sequence.</title>
        <authorList>
            <person name="Kashiwa T."/>
            <person name="Suzuki T."/>
        </authorList>
    </citation>
    <scope>NUCLEOTIDE SEQUENCE [LARGE SCALE GENOMIC DNA]</scope>
    <source>
        <strain evidence="3 4">MAFF 305040</strain>
    </source>
</reference>
<comment type="caution">
    <text evidence="3">The sequence shown here is derived from an EMBL/GenBank/DDBJ whole genome shotgun (WGS) entry which is preliminary data.</text>
</comment>
<dbReference type="AlphaFoldDB" id="A0A9P3CH58"/>
<feature type="region of interest" description="Disordered" evidence="2">
    <location>
        <begin position="365"/>
        <end position="447"/>
    </location>
</feature>
<feature type="compositionally biased region" description="Polar residues" evidence="2">
    <location>
        <begin position="437"/>
        <end position="447"/>
    </location>
</feature>
<accession>A0A9P3CH58</accession>
<keyword evidence="4" id="KW-1185">Reference proteome</keyword>
<feature type="compositionally biased region" description="Acidic residues" evidence="2">
    <location>
        <begin position="393"/>
        <end position="425"/>
    </location>
</feature>
<feature type="compositionally biased region" description="Polar residues" evidence="2">
    <location>
        <begin position="376"/>
        <end position="390"/>
    </location>
</feature>
<gene>
    <name evidence="3" type="ORF">CKM354_000637600</name>
</gene>
<protein>
    <recommendedName>
        <fullName evidence="5">F-box domain-containing protein</fullName>
    </recommendedName>
</protein>
<dbReference type="RefSeq" id="XP_044657624.1">
    <property type="nucleotide sequence ID" value="XM_044801689.1"/>
</dbReference>
<dbReference type="Proteomes" id="UP000825890">
    <property type="component" value="Unassembled WGS sequence"/>
</dbReference>
<dbReference type="OrthoDB" id="3634462at2759"/>
<organism evidence="3 4">
    <name type="scientific">Cercospora kikuchii</name>
    <dbReference type="NCBI Taxonomy" id="84275"/>
    <lineage>
        <taxon>Eukaryota</taxon>
        <taxon>Fungi</taxon>
        <taxon>Dikarya</taxon>
        <taxon>Ascomycota</taxon>
        <taxon>Pezizomycotina</taxon>
        <taxon>Dothideomycetes</taxon>
        <taxon>Dothideomycetidae</taxon>
        <taxon>Mycosphaerellales</taxon>
        <taxon>Mycosphaerellaceae</taxon>
        <taxon>Cercospora</taxon>
    </lineage>
</organism>
<evidence type="ECO:0000256" key="2">
    <source>
        <dbReference type="SAM" id="MobiDB-lite"/>
    </source>
</evidence>
<keyword evidence="1" id="KW-0175">Coiled coil</keyword>
<dbReference type="GeneID" id="68291951"/>
<feature type="coiled-coil region" evidence="1">
    <location>
        <begin position="328"/>
        <end position="360"/>
    </location>
</feature>
<name>A0A9P3CH58_9PEZI</name>
<dbReference type="EMBL" id="BOLY01000004">
    <property type="protein sequence ID" value="GIZ43137.1"/>
    <property type="molecule type" value="Genomic_DNA"/>
</dbReference>
<evidence type="ECO:0000313" key="4">
    <source>
        <dbReference type="Proteomes" id="UP000825890"/>
    </source>
</evidence>
<evidence type="ECO:0000256" key="1">
    <source>
        <dbReference type="SAM" id="Coils"/>
    </source>
</evidence>
<evidence type="ECO:0000313" key="3">
    <source>
        <dbReference type="EMBL" id="GIZ43137.1"/>
    </source>
</evidence>